<dbReference type="PATRIC" id="fig|889306.3.peg.2645"/>
<proteinExistence type="predicted"/>
<dbReference type="EMBL" id="JXRP01000018">
    <property type="protein sequence ID" value="KIL45088.1"/>
    <property type="molecule type" value="Genomic_DNA"/>
</dbReference>
<gene>
    <name evidence="2" type="ORF">KP78_26320</name>
</gene>
<protein>
    <recommendedName>
        <fullName evidence="1">DUF6980 domain-containing protein</fullName>
    </recommendedName>
</protein>
<dbReference type="InterPro" id="IPR053918">
    <property type="entry name" value="DUF6980"/>
</dbReference>
<comment type="caution">
    <text evidence="2">The sequence shown here is derived from an EMBL/GenBank/DDBJ whole genome shotgun (WGS) entry which is preliminary data.</text>
</comment>
<dbReference type="Pfam" id="PF22400">
    <property type="entry name" value="DUF6980"/>
    <property type="match status" value="1"/>
</dbReference>
<reference evidence="2 3" key="1">
    <citation type="submission" date="2015-01" db="EMBL/GenBank/DDBJ databases">
        <title>Genome sequencing of Jeotgalibacillus soli.</title>
        <authorList>
            <person name="Goh K.M."/>
            <person name="Chan K.-G."/>
            <person name="Yaakop A.S."/>
            <person name="Ee R."/>
            <person name="Gan H.M."/>
            <person name="Chan C.S."/>
        </authorList>
    </citation>
    <scope>NUCLEOTIDE SEQUENCE [LARGE SCALE GENOMIC DNA]</scope>
    <source>
        <strain evidence="2 3">P9</strain>
    </source>
</reference>
<organism evidence="2 3">
    <name type="scientific">Jeotgalibacillus soli</name>
    <dbReference type="NCBI Taxonomy" id="889306"/>
    <lineage>
        <taxon>Bacteria</taxon>
        <taxon>Bacillati</taxon>
        <taxon>Bacillota</taxon>
        <taxon>Bacilli</taxon>
        <taxon>Bacillales</taxon>
        <taxon>Caryophanaceae</taxon>
        <taxon>Jeotgalibacillus</taxon>
    </lineage>
</organism>
<evidence type="ECO:0000313" key="3">
    <source>
        <dbReference type="Proteomes" id="UP000031938"/>
    </source>
</evidence>
<name>A0A0C2VM59_9BACL</name>
<dbReference type="RefSeq" id="WP_235420916.1">
    <property type="nucleotide sequence ID" value="NZ_JXRP01000018.1"/>
</dbReference>
<evidence type="ECO:0000313" key="2">
    <source>
        <dbReference type="EMBL" id="KIL45088.1"/>
    </source>
</evidence>
<accession>A0A0C2VM59</accession>
<dbReference type="Proteomes" id="UP000031938">
    <property type="component" value="Unassembled WGS sequence"/>
</dbReference>
<keyword evidence="3" id="KW-1185">Reference proteome</keyword>
<sequence length="87" mass="10285">MFVSNTKPLLIVPDNLIFYSSKFDEYGIIVHDGGTSFIEISYCPWCGTKLPMSKRDLWFDSLEKLSYDEPFEQDIPEEFKSDKWYNK</sequence>
<dbReference type="AlphaFoldDB" id="A0A0C2VM59"/>
<evidence type="ECO:0000259" key="1">
    <source>
        <dbReference type="Pfam" id="PF22400"/>
    </source>
</evidence>
<feature type="domain" description="DUF6980" evidence="1">
    <location>
        <begin position="12"/>
        <end position="87"/>
    </location>
</feature>